<comment type="caution">
    <text evidence="2">The sequence shown here is derived from an EMBL/GenBank/DDBJ whole genome shotgun (WGS) entry which is preliminary data.</text>
</comment>
<sequence>SCNKFKKNKKDLLEETLKESEKNKKGNLSDPS</sequence>
<organism evidence="2">
    <name type="scientific">marine sediment metagenome</name>
    <dbReference type="NCBI Taxonomy" id="412755"/>
    <lineage>
        <taxon>unclassified sequences</taxon>
        <taxon>metagenomes</taxon>
        <taxon>ecological metagenomes</taxon>
    </lineage>
</organism>
<feature type="region of interest" description="Disordered" evidence="1">
    <location>
        <begin position="1"/>
        <end position="32"/>
    </location>
</feature>
<dbReference type="EMBL" id="BARU01007731">
    <property type="protein sequence ID" value="GAH47080.1"/>
    <property type="molecule type" value="Genomic_DNA"/>
</dbReference>
<name>X1GQF0_9ZZZZ</name>
<protein>
    <submittedName>
        <fullName evidence="2">Uncharacterized protein</fullName>
    </submittedName>
</protein>
<dbReference type="AlphaFoldDB" id="X1GQF0"/>
<evidence type="ECO:0000313" key="2">
    <source>
        <dbReference type="EMBL" id="GAH47080.1"/>
    </source>
</evidence>
<accession>X1GQF0</accession>
<reference evidence="2" key="1">
    <citation type="journal article" date="2014" name="Front. Microbiol.">
        <title>High frequency of phylogenetically diverse reductive dehalogenase-homologous genes in deep subseafloor sedimentary metagenomes.</title>
        <authorList>
            <person name="Kawai M."/>
            <person name="Futagami T."/>
            <person name="Toyoda A."/>
            <person name="Takaki Y."/>
            <person name="Nishi S."/>
            <person name="Hori S."/>
            <person name="Arai W."/>
            <person name="Tsubouchi T."/>
            <person name="Morono Y."/>
            <person name="Uchiyama I."/>
            <person name="Ito T."/>
            <person name="Fujiyama A."/>
            <person name="Inagaki F."/>
            <person name="Takami H."/>
        </authorList>
    </citation>
    <scope>NUCLEOTIDE SEQUENCE</scope>
    <source>
        <strain evidence="2">Expedition CK06-06</strain>
    </source>
</reference>
<evidence type="ECO:0000256" key="1">
    <source>
        <dbReference type="SAM" id="MobiDB-lite"/>
    </source>
</evidence>
<gene>
    <name evidence="2" type="ORF">S03H2_15227</name>
</gene>
<proteinExistence type="predicted"/>
<feature type="compositionally biased region" description="Basic and acidic residues" evidence="1">
    <location>
        <begin position="10"/>
        <end position="24"/>
    </location>
</feature>
<feature type="non-terminal residue" evidence="2">
    <location>
        <position position="1"/>
    </location>
</feature>